<gene>
    <name evidence="3" type="ORF">NX773_15105</name>
</gene>
<evidence type="ECO:0000313" key="3">
    <source>
        <dbReference type="EMBL" id="MCS0609497.1"/>
    </source>
</evidence>
<keyword evidence="1" id="KW-1133">Transmembrane helix</keyword>
<organism evidence="3 4">
    <name type="scientific">Massilia solisilvae</name>
    <dbReference type="NCBI Taxonomy" id="1811225"/>
    <lineage>
        <taxon>Bacteria</taxon>
        <taxon>Pseudomonadati</taxon>
        <taxon>Pseudomonadota</taxon>
        <taxon>Betaproteobacteria</taxon>
        <taxon>Burkholderiales</taxon>
        <taxon>Oxalobacteraceae</taxon>
        <taxon>Telluria group</taxon>
        <taxon>Massilia</taxon>
    </lineage>
</organism>
<comment type="caution">
    <text evidence="3">The sequence shown here is derived from an EMBL/GenBank/DDBJ whole genome shotgun (WGS) entry which is preliminary data.</text>
</comment>
<protein>
    <submittedName>
        <fullName evidence="3">Tad domain-containing protein</fullName>
    </submittedName>
</protein>
<keyword evidence="1" id="KW-0472">Membrane</keyword>
<dbReference type="EMBL" id="JANUGV010000004">
    <property type="protein sequence ID" value="MCS0609497.1"/>
    <property type="molecule type" value="Genomic_DNA"/>
</dbReference>
<keyword evidence="4" id="KW-1185">Reference proteome</keyword>
<feature type="domain" description="Putative Flp pilus-assembly TadG-like N-terminal" evidence="2">
    <location>
        <begin position="16"/>
        <end position="62"/>
    </location>
</feature>
<dbReference type="Pfam" id="PF13400">
    <property type="entry name" value="Tad"/>
    <property type="match status" value="1"/>
</dbReference>
<name>A0ABT2BLW6_9BURK</name>
<feature type="transmembrane region" description="Helical" evidence="1">
    <location>
        <begin position="15"/>
        <end position="37"/>
    </location>
</feature>
<evidence type="ECO:0000259" key="2">
    <source>
        <dbReference type="Pfam" id="PF13400"/>
    </source>
</evidence>
<evidence type="ECO:0000256" key="1">
    <source>
        <dbReference type="SAM" id="Phobius"/>
    </source>
</evidence>
<keyword evidence="1" id="KW-0812">Transmembrane</keyword>
<proteinExistence type="predicted"/>
<reference evidence="3 4" key="1">
    <citation type="submission" date="2022-08" db="EMBL/GenBank/DDBJ databases">
        <title>Reclassification of Massilia species as members of the genera Telluria, Duganella, Pseudoduganella, Mokoshia gen. nov. and Zemynaea gen. nov. using orthogonal and non-orthogonal genome-based approaches.</title>
        <authorList>
            <person name="Bowman J.P."/>
        </authorList>
    </citation>
    <scope>NUCLEOTIDE SEQUENCE [LARGE SCALE GENOMIC DNA]</scope>
    <source>
        <strain evidence="3 4">JCM 31607</strain>
    </source>
</reference>
<dbReference type="Proteomes" id="UP001205861">
    <property type="component" value="Unassembled WGS sequence"/>
</dbReference>
<accession>A0ABT2BLW6</accession>
<evidence type="ECO:0000313" key="4">
    <source>
        <dbReference type="Proteomes" id="UP001205861"/>
    </source>
</evidence>
<dbReference type="RefSeq" id="WP_258857151.1">
    <property type="nucleotide sequence ID" value="NZ_JANUGV010000004.1"/>
</dbReference>
<dbReference type="InterPro" id="IPR028087">
    <property type="entry name" value="Tad_N"/>
</dbReference>
<sequence>MKPRDPTAATAGREGGTIVLTFSLMLLFLIGFAGIAIDLSRLFIVRTELQTALDSCALAAAQELDGQSTSTTRAINAGMAAANLNRVNLQSANWDGQAKVSADDISFFDSTNSATSDSVAARYVQCQHSQPGVHTFLLQLLTRYSSDGFPTTHSVYAVAVATRGHAQSTCPIPVALRAKAGKGPPNYGFAPGEWVTIYGKKIGAGPGEMGWYNLDGSNDAKETAIELSENGKCGVKAGDSVGTPGAQTSVDVPWNQRFGIYKNKDSASDNHPDFTGYAYTSTNWSNKVPQNAFSGDGGIGATAKNYLTKRAAFASFDDTGTDLKDGAQIAFGDRNALNSFKSVATPGAGGEHASYGYNRRIVMVPVLDTTSTIVDFACMLMLAPLAGPNNDGQMEFIGNASAIDTPCTTNGLAGGVAGPLVPVLVR</sequence>